<dbReference type="Gene3D" id="4.10.60.10">
    <property type="entry name" value="Zinc finger, CCHC-type"/>
    <property type="match status" value="1"/>
</dbReference>
<dbReference type="AlphaFoldDB" id="A0A438BWK1"/>
<accession>A0A438BWK1</accession>
<feature type="domain" description="CCHC-type" evidence="2">
    <location>
        <begin position="225"/>
        <end position="239"/>
    </location>
</feature>
<dbReference type="PROSITE" id="PS50158">
    <property type="entry name" value="ZF_CCHC"/>
    <property type="match status" value="2"/>
</dbReference>
<name>A0A438BWK1_VITVI</name>
<evidence type="ECO:0000313" key="3">
    <source>
        <dbReference type="EMBL" id="RVW15298.1"/>
    </source>
</evidence>
<evidence type="ECO:0000256" key="1">
    <source>
        <dbReference type="PROSITE-ProRule" id="PRU00047"/>
    </source>
</evidence>
<keyword evidence="1" id="KW-0479">Metal-binding</keyword>
<evidence type="ECO:0000259" key="2">
    <source>
        <dbReference type="PROSITE" id="PS50158"/>
    </source>
</evidence>
<dbReference type="PANTHER" id="PTHR47481:SF27">
    <property type="entry name" value="CCHC-TYPE DOMAIN-CONTAINING PROTEIN"/>
    <property type="match status" value="1"/>
</dbReference>
<keyword evidence="1" id="KW-0863">Zinc-finger</keyword>
<dbReference type="SMART" id="SM00343">
    <property type="entry name" value="ZnF_C2HC"/>
    <property type="match status" value="2"/>
</dbReference>
<dbReference type="InterPro" id="IPR001878">
    <property type="entry name" value="Znf_CCHC"/>
</dbReference>
<dbReference type="SUPFAM" id="SSF57756">
    <property type="entry name" value="Retrovirus zinc finger-like domains"/>
    <property type="match status" value="1"/>
</dbReference>
<dbReference type="Proteomes" id="UP000288805">
    <property type="component" value="Unassembled WGS sequence"/>
</dbReference>
<feature type="domain" description="CCHC-type" evidence="2">
    <location>
        <begin position="207"/>
        <end position="222"/>
    </location>
</feature>
<dbReference type="EMBL" id="QGNW01002602">
    <property type="protein sequence ID" value="RVW15298.1"/>
    <property type="molecule type" value="Genomic_DNA"/>
</dbReference>
<evidence type="ECO:0000313" key="4">
    <source>
        <dbReference type="Proteomes" id="UP000288805"/>
    </source>
</evidence>
<dbReference type="InterPro" id="IPR036875">
    <property type="entry name" value="Znf_CCHC_sf"/>
</dbReference>
<dbReference type="Pfam" id="PF22936">
    <property type="entry name" value="Pol_BBD"/>
    <property type="match status" value="1"/>
</dbReference>
<dbReference type="InterPro" id="IPR054722">
    <property type="entry name" value="PolX-like_BBD"/>
</dbReference>
<comment type="caution">
    <text evidence="3">The sequence shown here is derived from an EMBL/GenBank/DDBJ whole genome shotgun (WGS) entry which is preliminary data.</text>
</comment>
<dbReference type="PANTHER" id="PTHR47481">
    <property type="match status" value="1"/>
</dbReference>
<proteinExistence type="predicted"/>
<dbReference type="GO" id="GO:0003676">
    <property type="term" value="F:nucleic acid binding"/>
    <property type="evidence" value="ECO:0007669"/>
    <property type="project" value="InterPro"/>
</dbReference>
<organism evidence="3 4">
    <name type="scientific">Vitis vinifera</name>
    <name type="common">Grape</name>
    <dbReference type="NCBI Taxonomy" id="29760"/>
    <lineage>
        <taxon>Eukaryota</taxon>
        <taxon>Viridiplantae</taxon>
        <taxon>Streptophyta</taxon>
        <taxon>Embryophyta</taxon>
        <taxon>Tracheophyta</taxon>
        <taxon>Spermatophyta</taxon>
        <taxon>Magnoliopsida</taxon>
        <taxon>eudicotyledons</taxon>
        <taxon>Gunneridae</taxon>
        <taxon>Pentapetalae</taxon>
        <taxon>rosids</taxon>
        <taxon>Vitales</taxon>
        <taxon>Vitaceae</taxon>
        <taxon>Viteae</taxon>
        <taxon>Vitis</taxon>
    </lineage>
</organism>
<gene>
    <name evidence="3" type="ORF">CK203_085564</name>
</gene>
<reference evidence="3 4" key="1">
    <citation type="journal article" date="2018" name="PLoS Genet.">
        <title>Population sequencing reveals clonal diversity and ancestral inbreeding in the grapevine cultivar Chardonnay.</title>
        <authorList>
            <person name="Roach M.J."/>
            <person name="Johnson D.L."/>
            <person name="Bohlmann J."/>
            <person name="van Vuuren H.J."/>
            <person name="Jones S.J."/>
            <person name="Pretorius I.S."/>
            <person name="Schmidt S.A."/>
            <person name="Borneman A.R."/>
        </authorList>
    </citation>
    <scope>NUCLEOTIDE SEQUENCE [LARGE SCALE GENOMIC DNA]</scope>
    <source>
        <strain evidence="4">cv. Chardonnay</strain>
        <tissue evidence="3">Leaf</tissue>
    </source>
</reference>
<sequence length="393" mass="43434">MFVKGKELWGHIDGTSSTLKDTKGLGLWEAKDARIVSWLLGSIKPHMVNNLRSFSTAKEMWEYLRRIYNQDNNACCFQLELEIAYFTQGNLSIEQYYSGFLNLWGEYSGIIYAKVPKEVLSALQTVYEESRCDQFLMKLRAEYETTQAGLLKRNPVPTLDICLGELLREEQRLATQAEMGQERLHSEIVNVAYATQGRGREKGQIQCYSCKEFGHIATSCTKPYCNYCRKRGHIIKECPIRPQNRQAQAFQAAVQATPAAQSSPIVGPTVTPVSTSQAVLTPEMVQQMSISAFSTFGLQGNGKTVSSPWFVDSGASNHMTGQSESLLNVQSYNGPQYIQIGNGSHLPINAVGDIGPSFQNVFVSPGLSANLISVGQLVDNNCNVSFSHGGCLV</sequence>
<protein>
    <recommendedName>
        <fullName evidence="2">CCHC-type domain-containing protein</fullName>
    </recommendedName>
</protein>
<dbReference type="Pfam" id="PF00098">
    <property type="entry name" value="zf-CCHC"/>
    <property type="match status" value="1"/>
</dbReference>
<dbReference type="GO" id="GO:0008270">
    <property type="term" value="F:zinc ion binding"/>
    <property type="evidence" value="ECO:0007669"/>
    <property type="project" value="UniProtKB-KW"/>
</dbReference>
<keyword evidence="1" id="KW-0862">Zinc</keyword>